<accession>A0A645CID9</accession>
<dbReference type="InterPro" id="IPR039532">
    <property type="entry name" value="TetR_C_Firmicutes"/>
</dbReference>
<evidence type="ECO:0000313" key="2">
    <source>
        <dbReference type="EMBL" id="MPM76697.1"/>
    </source>
</evidence>
<dbReference type="Gene3D" id="1.10.357.10">
    <property type="entry name" value="Tetracycline Repressor, domain 2"/>
    <property type="match status" value="1"/>
</dbReference>
<dbReference type="EMBL" id="VSSQ01027446">
    <property type="protein sequence ID" value="MPM76697.1"/>
    <property type="molecule type" value="Genomic_DNA"/>
</dbReference>
<sequence>MIGVIEEKAAGMNVREEDKAFIAHFYKYAFVGLMLEWIGRGMKEDPTTIIERVSIVTHGDIIKSLENFKTHNKF</sequence>
<gene>
    <name evidence="2" type="ORF">SDC9_123696</name>
</gene>
<organism evidence="2">
    <name type="scientific">bioreactor metagenome</name>
    <dbReference type="NCBI Taxonomy" id="1076179"/>
    <lineage>
        <taxon>unclassified sequences</taxon>
        <taxon>metagenomes</taxon>
        <taxon>ecological metagenomes</taxon>
    </lineage>
</organism>
<comment type="caution">
    <text evidence="2">The sequence shown here is derived from an EMBL/GenBank/DDBJ whole genome shotgun (WGS) entry which is preliminary data.</text>
</comment>
<dbReference type="AlphaFoldDB" id="A0A645CID9"/>
<dbReference type="Pfam" id="PF14278">
    <property type="entry name" value="TetR_C_8"/>
    <property type="match status" value="1"/>
</dbReference>
<name>A0A645CID9_9ZZZZ</name>
<reference evidence="2" key="1">
    <citation type="submission" date="2019-08" db="EMBL/GenBank/DDBJ databases">
        <authorList>
            <person name="Kucharzyk K."/>
            <person name="Murdoch R.W."/>
            <person name="Higgins S."/>
            <person name="Loffler F."/>
        </authorList>
    </citation>
    <scope>NUCLEOTIDE SEQUENCE</scope>
</reference>
<feature type="domain" description="Transcriptional regulator TetR C-terminal Firmicutes type" evidence="1">
    <location>
        <begin position="1"/>
        <end position="58"/>
    </location>
</feature>
<proteinExistence type="predicted"/>
<evidence type="ECO:0000259" key="1">
    <source>
        <dbReference type="Pfam" id="PF14278"/>
    </source>
</evidence>
<protein>
    <recommendedName>
        <fullName evidence="1">Transcriptional regulator TetR C-terminal Firmicutes type domain-containing protein</fullName>
    </recommendedName>
</protein>